<keyword evidence="10" id="KW-1185">Reference proteome</keyword>
<dbReference type="AlphaFoldDB" id="A0A9P8C3M4"/>
<evidence type="ECO:0000313" key="9">
    <source>
        <dbReference type="EMBL" id="KAG9231121.1"/>
    </source>
</evidence>
<feature type="transmembrane region" description="Helical" evidence="6">
    <location>
        <begin position="39"/>
        <end position="59"/>
    </location>
</feature>
<evidence type="ECO:0000256" key="2">
    <source>
        <dbReference type="ARBA" id="ARBA00022475"/>
    </source>
</evidence>
<comment type="caution">
    <text evidence="9">The sequence shown here is derived from an EMBL/GenBank/DDBJ whole genome shotgun (WGS) entry which is preliminary data.</text>
</comment>
<name>A0A9P8C3M4_9HELO</name>
<keyword evidence="3 6" id="KW-0812">Transmembrane</keyword>
<reference evidence="9" key="1">
    <citation type="journal article" date="2021" name="IMA Fungus">
        <title>Genomic characterization of three marine fungi, including Emericellopsis atlantica sp. nov. with signatures of a generalist lifestyle and marine biomass degradation.</title>
        <authorList>
            <person name="Hagestad O.C."/>
            <person name="Hou L."/>
            <person name="Andersen J.H."/>
            <person name="Hansen E.H."/>
            <person name="Altermark B."/>
            <person name="Li C."/>
            <person name="Kuhnert E."/>
            <person name="Cox R.J."/>
            <person name="Crous P.W."/>
            <person name="Spatafora J.W."/>
            <person name="Lail K."/>
            <person name="Amirebrahimi M."/>
            <person name="Lipzen A."/>
            <person name="Pangilinan J."/>
            <person name="Andreopoulos W."/>
            <person name="Hayes R.D."/>
            <person name="Ng V."/>
            <person name="Grigoriev I.V."/>
            <person name="Jackson S.A."/>
            <person name="Sutton T.D.S."/>
            <person name="Dobson A.D.W."/>
            <person name="Rama T."/>
        </authorList>
    </citation>
    <scope>NUCLEOTIDE SEQUENCE</scope>
    <source>
        <strain evidence="9">TRa018bII</strain>
    </source>
</reference>
<evidence type="ECO:0000256" key="1">
    <source>
        <dbReference type="ARBA" id="ARBA00004651"/>
    </source>
</evidence>
<feature type="transmembrane region" description="Helical" evidence="6">
    <location>
        <begin position="71"/>
        <end position="91"/>
    </location>
</feature>
<comment type="subcellular location">
    <subcellularLocation>
        <location evidence="1">Cell membrane</location>
        <topology evidence="1">Multi-pass membrane protein</topology>
    </subcellularLocation>
</comment>
<feature type="domain" description="Cardiolipin synthase N-terminal" evidence="8">
    <location>
        <begin position="51"/>
        <end position="91"/>
    </location>
</feature>
<keyword evidence="4 6" id="KW-1133">Transmembrane helix</keyword>
<evidence type="ECO:0000313" key="10">
    <source>
        <dbReference type="Proteomes" id="UP000824998"/>
    </source>
</evidence>
<evidence type="ECO:0000256" key="3">
    <source>
        <dbReference type="ARBA" id="ARBA00022692"/>
    </source>
</evidence>
<organism evidence="9 10">
    <name type="scientific">Amylocarpus encephaloides</name>
    <dbReference type="NCBI Taxonomy" id="45428"/>
    <lineage>
        <taxon>Eukaryota</taxon>
        <taxon>Fungi</taxon>
        <taxon>Dikarya</taxon>
        <taxon>Ascomycota</taxon>
        <taxon>Pezizomycotina</taxon>
        <taxon>Leotiomycetes</taxon>
        <taxon>Helotiales</taxon>
        <taxon>Helotiales incertae sedis</taxon>
        <taxon>Amylocarpus</taxon>
    </lineage>
</organism>
<evidence type="ECO:0000256" key="4">
    <source>
        <dbReference type="ARBA" id="ARBA00022989"/>
    </source>
</evidence>
<evidence type="ECO:0000256" key="7">
    <source>
        <dbReference type="SAM" id="SignalP"/>
    </source>
</evidence>
<keyword evidence="5 6" id="KW-0472">Membrane</keyword>
<dbReference type="GO" id="GO:0005886">
    <property type="term" value="C:plasma membrane"/>
    <property type="evidence" value="ECO:0007669"/>
    <property type="project" value="UniProtKB-SubCell"/>
</dbReference>
<protein>
    <recommendedName>
        <fullName evidence="8">Cardiolipin synthase N-terminal domain-containing protein</fullName>
    </recommendedName>
</protein>
<evidence type="ECO:0000259" key="8">
    <source>
        <dbReference type="Pfam" id="PF13396"/>
    </source>
</evidence>
<feature type="signal peptide" evidence="7">
    <location>
        <begin position="1"/>
        <end position="23"/>
    </location>
</feature>
<keyword evidence="2" id="KW-1003">Cell membrane</keyword>
<dbReference type="InterPro" id="IPR027379">
    <property type="entry name" value="CLS_N"/>
</dbReference>
<dbReference type="OrthoDB" id="5193244at2759"/>
<proteinExistence type="predicted"/>
<sequence>MAKMLQNTFGFILQLCLFSFAMGEETLVEQGHGNSWAYGTSGGVIGFIILILDIIVFIEVLKSNRSPSHKVLWCVIVFLFPILGMVIYYLFSHRDAHMGSGSYEAIP</sequence>
<dbReference type="Pfam" id="PF13396">
    <property type="entry name" value="PLDc_N"/>
    <property type="match status" value="1"/>
</dbReference>
<gene>
    <name evidence="9" type="ORF">BJ875DRAFT_470394</name>
</gene>
<dbReference type="Proteomes" id="UP000824998">
    <property type="component" value="Unassembled WGS sequence"/>
</dbReference>
<accession>A0A9P8C3M4</accession>
<dbReference type="EMBL" id="MU251622">
    <property type="protein sequence ID" value="KAG9231121.1"/>
    <property type="molecule type" value="Genomic_DNA"/>
</dbReference>
<evidence type="ECO:0000256" key="5">
    <source>
        <dbReference type="ARBA" id="ARBA00023136"/>
    </source>
</evidence>
<feature type="chain" id="PRO_5040454302" description="Cardiolipin synthase N-terminal domain-containing protein" evidence="7">
    <location>
        <begin position="24"/>
        <end position="107"/>
    </location>
</feature>
<keyword evidence="7" id="KW-0732">Signal</keyword>
<evidence type="ECO:0000256" key="6">
    <source>
        <dbReference type="SAM" id="Phobius"/>
    </source>
</evidence>